<dbReference type="Gene3D" id="1.20.1540.10">
    <property type="entry name" value="Rhomboid-like"/>
    <property type="match status" value="1"/>
</dbReference>
<evidence type="ECO:0000256" key="7">
    <source>
        <dbReference type="PROSITE-ProRule" id="PRU00339"/>
    </source>
</evidence>
<evidence type="ECO:0000313" key="10">
    <source>
        <dbReference type="EMBL" id="MEC5422251.1"/>
    </source>
</evidence>
<evidence type="ECO:0000256" key="3">
    <source>
        <dbReference type="ARBA" id="ARBA00022692"/>
    </source>
</evidence>
<comment type="similarity">
    <text evidence="2">Belongs to the peptidase S54 family.</text>
</comment>
<feature type="transmembrane region" description="Helical" evidence="8">
    <location>
        <begin position="236"/>
        <end position="256"/>
    </location>
</feature>
<feature type="transmembrane region" description="Helical" evidence="8">
    <location>
        <begin position="268"/>
        <end position="286"/>
    </location>
</feature>
<dbReference type="RefSeq" id="WP_327605821.1">
    <property type="nucleotide sequence ID" value="NZ_JARZFX010000001.1"/>
</dbReference>
<dbReference type="InterPro" id="IPR011990">
    <property type="entry name" value="TPR-like_helical_dom_sf"/>
</dbReference>
<dbReference type="InterPro" id="IPR022764">
    <property type="entry name" value="Peptidase_S54_rhomboid_dom"/>
</dbReference>
<evidence type="ECO:0000313" key="11">
    <source>
        <dbReference type="Proteomes" id="UP001335737"/>
    </source>
</evidence>
<feature type="transmembrane region" description="Helical" evidence="8">
    <location>
        <begin position="292"/>
        <end position="312"/>
    </location>
</feature>
<protein>
    <submittedName>
        <fullName evidence="10">Rhomboid family intramembrane serine protease</fullName>
        <ecNumber evidence="10">3.4.21.105</ecNumber>
    </submittedName>
</protein>
<keyword evidence="6 8" id="KW-0472">Membrane</keyword>
<dbReference type="SUPFAM" id="SSF144091">
    <property type="entry name" value="Rhomboid-like"/>
    <property type="match status" value="1"/>
</dbReference>
<keyword evidence="10" id="KW-0645">Protease</keyword>
<dbReference type="SUPFAM" id="SSF48452">
    <property type="entry name" value="TPR-like"/>
    <property type="match status" value="1"/>
</dbReference>
<evidence type="ECO:0000256" key="5">
    <source>
        <dbReference type="ARBA" id="ARBA00022989"/>
    </source>
</evidence>
<feature type="repeat" description="TPR" evidence="7">
    <location>
        <begin position="432"/>
        <end position="465"/>
    </location>
</feature>
<dbReference type="InterPro" id="IPR035952">
    <property type="entry name" value="Rhomboid-like_sf"/>
</dbReference>
<comment type="caution">
    <text evidence="10">The sequence shown here is derived from an EMBL/GenBank/DDBJ whole genome shotgun (WGS) entry which is preliminary data.</text>
</comment>
<proteinExistence type="inferred from homology"/>
<dbReference type="GO" id="GO:0008233">
    <property type="term" value="F:peptidase activity"/>
    <property type="evidence" value="ECO:0007669"/>
    <property type="project" value="UniProtKB-KW"/>
</dbReference>
<dbReference type="Pfam" id="PF13414">
    <property type="entry name" value="TPR_11"/>
    <property type="match status" value="1"/>
</dbReference>
<organism evidence="10 11">
    <name type="scientific">Virgibacillus tibetensis</name>
    <dbReference type="NCBI Taxonomy" id="3042313"/>
    <lineage>
        <taxon>Bacteria</taxon>
        <taxon>Bacillati</taxon>
        <taxon>Bacillota</taxon>
        <taxon>Bacilli</taxon>
        <taxon>Bacillales</taxon>
        <taxon>Bacillaceae</taxon>
        <taxon>Virgibacillus</taxon>
    </lineage>
</organism>
<feature type="repeat" description="TPR" evidence="7">
    <location>
        <begin position="466"/>
        <end position="499"/>
    </location>
</feature>
<evidence type="ECO:0000256" key="1">
    <source>
        <dbReference type="ARBA" id="ARBA00004141"/>
    </source>
</evidence>
<sequence>MFLNEQYTMYQIAHQLVLNNHYEVLNFNELDGEIWLEKYENKTSSVVRLVHKGFDWKNRLKEDIARVFQRTKSLRHLLIGKNIEVHNVYISSHAPVDDWEILRKPMQLNEKKPIKMSVYYFSGNDFTKEKSRLYTNLGALQVQTMDSLSEVDKEEKIDAYKSFLVNSKDAKKKEAESILSYGKPFFTYVLLLANILMFFVLESAGDSTSIENLIEFGAKYNPAIIEGEWWRIISSMFLHIGFLHLFMNMMALFYLGSMVERIFGVSRFIFIYFMAGIGGGLASFAFTTSVSAGASGAIFGLFGALMLFGLMYKKIFFQTMGRGILVLIAVNIVFGFVVPQIDNGAHLGGLITGFIAAAICFLPKKRDYKKQFLALIIYLSIICGLVAFGTFNNENSQSYQLMKMEGLIKEEKYEDVVELASAALDNSDKLDAPILFQRSYAYIELNQIDLAIEDLEKSIQLDGSMPEAHYNLALLYYSEGKLNDAEKAISQAYEMDPDREEFTDLYEEITGNNID</sequence>
<feature type="domain" description="Peptidase S54 rhomboid" evidence="9">
    <location>
        <begin position="227"/>
        <end position="361"/>
    </location>
</feature>
<feature type="transmembrane region" description="Helical" evidence="8">
    <location>
        <begin position="372"/>
        <end position="391"/>
    </location>
</feature>
<dbReference type="PROSITE" id="PS50005">
    <property type="entry name" value="TPR"/>
    <property type="match status" value="2"/>
</dbReference>
<evidence type="ECO:0000256" key="2">
    <source>
        <dbReference type="ARBA" id="ARBA00009045"/>
    </source>
</evidence>
<dbReference type="EC" id="3.4.21.105" evidence="10"/>
<feature type="transmembrane region" description="Helical" evidence="8">
    <location>
        <begin position="324"/>
        <end position="341"/>
    </location>
</feature>
<comment type="subcellular location">
    <subcellularLocation>
        <location evidence="1">Membrane</location>
        <topology evidence="1">Multi-pass membrane protein</topology>
    </subcellularLocation>
</comment>
<reference evidence="10 11" key="1">
    <citation type="journal article" date="2024" name="Int. J. Syst. Evol. Microbiol.">
        <title>Virgibacillus tibetensis sp. nov., isolated from salt lake on the Tibetan Plateau of China.</title>
        <authorList>
            <person name="Phurbu D."/>
            <person name="Liu Z.-X."/>
            <person name="Wang R."/>
            <person name="Zheng Y.-Y."/>
            <person name="Liu H.-C."/>
            <person name="Zhou Y.-G."/>
            <person name="Yu Y.-J."/>
            <person name="Li A.-H."/>
        </authorList>
    </citation>
    <scope>NUCLEOTIDE SEQUENCE [LARGE SCALE GENOMIC DNA]</scope>
    <source>
        <strain evidence="10 11">C22-A2</strain>
    </source>
</reference>
<gene>
    <name evidence="10" type="ORF">QGM71_01955</name>
</gene>
<name>A0ABU6KAS6_9BACI</name>
<evidence type="ECO:0000259" key="9">
    <source>
        <dbReference type="Pfam" id="PF01694"/>
    </source>
</evidence>
<dbReference type="Pfam" id="PF01694">
    <property type="entry name" value="Rhomboid"/>
    <property type="match status" value="1"/>
</dbReference>
<dbReference type="Gene3D" id="1.25.40.10">
    <property type="entry name" value="Tetratricopeptide repeat domain"/>
    <property type="match status" value="1"/>
</dbReference>
<feature type="transmembrane region" description="Helical" evidence="8">
    <location>
        <begin position="347"/>
        <end position="363"/>
    </location>
</feature>
<dbReference type="InterPro" id="IPR019734">
    <property type="entry name" value="TPR_rpt"/>
</dbReference>
<dbReference type="PANTHER" id="PTHR43731">
    <property type="entry name" value="RHOMBOID PROTEASE"/>
    <property type="match status" value="1"/>
</dbReference>
<dbReference type="PROSITE" id="PS50293">
    <property type="entry name" value="TPR_REGION"/>
    <property type="match status" value="1"/>
</dbReference>
<dbReference type="InterPro" id="IPR050925">
    <property type="entry name" value="Rhomboid_protease_S54"/>
</dbReference>
<dbReference type="PANTHER" id="PTHR43731:SF14">
    <property type="entry name" value="PRESENILIN-ASSOCIATED RHOMBOID-LIKE PROTEIN, MITOCHONDRIAL"/>
    <property type="match status" value="1"/>
</dbReference>
<keyword evidence="3 8" id="KW-0812">Transmembrane</keyword>
<keyword evidence="5 8" id="KW-1133">Transmembrane helix</keyword>
<dbReference type="EMBL" id="JARZFX010000001">
    <property type="protein sequence ID" value="MEC5422251.1"/>
    <property type="molecule type" value="Genomic_DNA"/>
</dbReference>
<evidence type="ECO:0000256" key="4">
    <source>
        <dbReference type="ARBA" id="ARBA00022801"/>
    </source>
</evidence>
<dbReference type="GO" id="GO:0006508">
    <property type="term" value="P:proteolysis"/>
    <property type="evidence" value="ECO:0007669"/>
    <property type="project" value="UniProtKB-KW"/>
</dbReference>
<dbReference type="Proteomes" id="UP001335737">
    <property type="component" value="Unassembled WGS sequence"/>
</dbReference>
<accession>A0ABU6KAS6</accession>
<dbReference type="SMART" id="SM00028">
    <property type="entry name" value="TPR"/>
    <property type="match status" value="2"/>
</dbReference>
<feature type="transmembrane region" description="Helical" evidence="8">
    <location>
        <begin position="181"/>
        <end position="201"/>
    </location>
</feature>
<keyword evidence="7" id="KW-0802">TPR repeat</keyword>
<evidence type="ECO:0000256" key="8">
    <source>
        <dbReference type="SAM" id="Phobius"/>
    </source>
</evidence>
<evidence type="ECO:0000256" key="6">
    <source>
        <dbReference type="ARBA" id="ARBA00023136"/>
    </source>
</evidence>
<keyword evidence="4 10" id="KW-0378">Hydrolase</keyword>
<keyword evidence="11" id="KW-1185">Reference proteome</keyword>